<feature type="region of interest" description="Disordered" evidence="4">
    <location>
        <begin position="182"/>
        <end position="217"/>
    </location>
</feature>
<dbReference type="SMART" id="SM00722">
    <property type="entry name" value="CASH"/>
    <property type="match status" value="2"/>
</dbReference>
<dbReference type="Pfam" id="PF13229">
    <property type="entry name" value="Beta_helix"/>
    <property type="match status" value="1"/>
</dbReference>
<dbReference type="PROSITE" id="PS50104">
    <property type="entry name" value="TIR"/>
    <property type="match status" value="1"/>
</dbReference>
<dbReference type="SMART" id="SM00255">
    <property type="entry name" value="TIR"/>
    <property type="match status" value="1"/>
</dbReference>
<evidence type="ECO:0000256" key="1">
    <source>
        <dbReference type="ARBA" id="ARBA00004906"/>
    </source>
</evidence>
<dbReference type="InterPro" id="IPR000157">
    <property type="entry name" value="TIR_dom"/>
</dbReference>
<dbReference type="SMART" id="SM00710">
    <property type="entry name" value="PbH1"/>
    <property type="match status" value="11"/>
</dbReference>
<dbReference type="InterPro" id="IPR035897">
    <property type="entry name" value="Toll_tir_struct_dom_sf"/>
</dbReference>
<dbReference type="InterPro" id="IPR022441">
    <property type="entry name" value="Para_beta_helix_rpt-2"/>
</dbReference>
<dbReference type="NCBIfam" id="TIGR03804">
    <property type="entry name" value="para_beta_helix"/>
    <property type="match status" value="4"/>
</dbReference>
<evidence type="ECO:0000256" key="4">
    <source>
        <dbReference type="SAM" id="MobiDB-lite"/>
    </source>
</evidence>
<evidence type="ECO:0000313" key="7">
    <source>
        <dbReference type="Proteomes" id="UP001501532"/>
    </source>
</evidence>
<organism evidence="6 7">
    <name type="scientific">Streptomyces glomeratus</name>
    <dbReference type="NCBI Taxonomy" id="284452"/>
    <lineage>
        <taxon>Bacteria</taxon>
        <taxon>Bacillati</taxon>
        <taxon>Actinomycetota</taxon>
        <taxon>Actinomycetes</taxon>
        <taxon>Kitasatosporales</taxon>
        <taxon>Streptomycetaceae</taxon>
        <taxon>Streptomyces</taxon>
    </lineage>
</organism>
<dbReference type="InterPro" id="IPR011050">
    <property type="entry name" value="Pectin_lyase_fold/virulence"/>
</dbReference>
<keyword evidence="7" id="KW-1185">Reference proteome</keyword>
<dbReference type="Proteomes" id="UP001501532">
    <property type="component" value="Unassembled WGS sequence"/>
</dbReference>
<dbReference type="Gene3D" id="2.160.20.10">
    <property type="entry name" value="Single-stranded right-handed beta-helix, Pectin lyase-like"/>
    <property type="match status" value="2"/>
</dbReference>
<evidence type="ECO:0000256" key="3">
    <source>
        <dbReference type="ARBA" id="ARBA00022786"/>
    </source>
</evidence>
<protein>
    <recommendedName>
        <fullName evidence="5">TIR domain-containing protein</fullName>
    </recommendedName>
</protein>
<comment type="caution">
    <text evidence="6">The sequence shown here is derived from an EMBL/GenBank/DDBJ whole genome shotgun (WGS) entry which is preliminary data.</text>
</comment>
<accession>A0ABP6LXH5</accession>
<dbReference type="SUPFAM" id="SSF52200">
    <property type="entry name" value="Toll/Interleukin receptor TIR domain"/>
    <property type="match status" value="1"/>
</dbReference>
<dbReference type="InterPro" id="IPR006633">
    <property type="entry name" value="Carb-bd_sugar_hydrolysis-dom"/>
</dbReference>
<name>A0ABP6LXH5_9ACTN</name>
<keyword evidence="3" id="KW-0833">Ubl conjugation pathway</keyword>
<gene>
    <name evidence="6" type="ORF">GCM10010448_56460</name>
</gene>
<evidence type="ECO:0000259" key="5">
    <source>
        <dbReference type="PROSITE" id="PS50104"/>
    </source>
</evidence>
<feature type="domain" description="TIR" evidence="5">
    <location>
        <begin position="3"/>
        <end position="146"/>
    </location>
</feature>
<evidence type="ECO:0000256" key="2">
    <source>
        <dbReference type="ARBA" id="ARBA00022737"/>
    </source>
</evidence>
<sequence>MPGKPAAFMSYVRFNDQHDDGLLSQFRERLGAEVRAQTGEEFAIFQDRNDVAWGQNWQQRIDEALDAVTLLLVIVTPSLFRSPACRSEVTRFLERERDLGRQDLILPVYYISAQEMDDLELREADEMARVLASRQHADWRELRFEPFTSPVVRRATAQLASRMRDAFWKPPAAVRIHPDRVAEAPGEAAGATEQTGGDARRSTAKSEPPTHVVDPYHRGDFTTVSAAIEAAQPGDRILVRPGLYEEGLVIDKPLEVLGDGPVADIQIRARDADALMFQASIGRVTNLTLHQAGGDWFGVDITQGRLELEGCDISSQGLACVAIRAGADPRLRRNKIHDGKQGGVFVFDSGLGTLEDNDITHIGLSGVSIAEGGNPTLRRNQIHDNKQSGVFVYESGLGRLEDNDIAHNGLSGVSIKEGGNPTLRRNQIHDNKQSGVYVHTSGLGTLEDNDITRNGLAGASIKEGGNPTLRRNRIHDNTQSGVYVHANGLGTLEDNDITGNTMAGVTIQGGSKPTLRANRINGNGYEAVWIYEGGGGVIEDNDLRDNRRGAWDLADGCEGNVSRARNKE</sequence>
<proteinExistence type="predicted"/>
<reference evidence="7" key="1">
    <citation type="journal article" date="2019" name="Int. J. Syst. Evol. Microbiol.">
        <title>The Global Catalogue of Microorganisms (GCM) 10K type strain sequencing project: providing services to taxonomists for standard genome sequencing and annotation.</title>
        <authorList>
            <consortium name="The Broad Institute Genomics Platform"/>
            <consortium name="The Broad Institute Genome Sequencing Center for Infectious Disease"/>
            <person name="Wu L."/>
            <person name="Ma J."/>
        </authorList>
    </citation>
    <scope>NUCLEOTIDE SEQUENCE [LARGE SCALE GENOMIC DNA]</scope>
    <source>
        <strain evidence="7">JCM 9091</strain>
    </source>
</reference>
<dbReference type="InterPro" id="IPR051550">
    <property type="entry name" value="SCF-Subunits/Alg-Epimerases"/>
</dbReference>
<dbReference type="RefSeq" id="WP_344416160.1">
    <property type="nucleotide sequence ID" value="NZ_BAAAUF010000055.1"/>
</dbReference>
<dbReference type="Gene3D" id="3.40.50.10140">
    <property type="entry name" value="Toll/interleukin-1 receptor homology (TIR) domain"/>
    <property type="match status" value="1"/>
</dbReference>
<dbReference type="PANTHER" id="PTHR22990:SF15">
    <property type="entry name" value="F-BOX ONLY PROTEIN 10"/>
    <property type="match status" value="1"/>
</dbReference>
<dbReference type="PANTHER" id="PTHR22990">
    <property type="entry name" value="F-BOX ONLY PROTEIN"/>
    <property type="match status" value="1"/>
</dbReference>
<dbReference type="InterPro" id="IPR006626">
    <property type="entry name" value="PbH1"/>
</dbReference>
<dbReference type="InterPro" id="IPR039448">
    <property type="entry name" value="Beta_helix"/>
</dbReference>
<feature type="compositionally biased region" description="Low complexity" evidence="4">
    <location>
        <begin position="183"/>
        <end position="197"/>
    </location>
</feature>
<dbReference type="Pfam" id="PF13676">
    <property type="entry name" value="TIR_2"/>
    <property type="match status" value="1"/>
</dbReference>
<dbReference type="SUPFAM" id="SSF51126">
    <property type="entry name" value="Pectin lyase-like"/>
    <property type="match status" value="2"/>
</dbReference>
<evidence type="ECO:0000313" key="6">
    <source>
        <dbReference type="EMBL" id="GAA3065740.1"/>
    </source>
</evidence>
<dbReference type="InterPro" id="IPR012334">
    <property type="entry name" value="Pectin_lyas_fold"/>
</dbReference>
<comment type="pathway">
    <text evidence="1">Protein modification; protein ubiquitination.</text>
</comment>
<keyword evidence="2" id="KW-0677">Repeat</keyword>
<dbReference type="EMBL" id="BAAAUF010000055">
    <property type="protein sequence ID" value="GAA3065740.1"/>
    <property type="molecule type" value="Genomic_DNA"/>
</dbReference>